<comment type="caution">
    <text evidence="2">The sequence shown here is derived from an EMBL/GenBank/DDBJ whole genome shotgun (WGS) entry which is preliminary data.</text>
</comment>
<dbReference type="AlphaFoldDB" id="A0A8S1LXM3"/>
<dbReference type="InterPro" id="IPR005225">
    <property type="entry name" value="Small_GTP-bd"/>
</dbReference>
<dbReference type="PROSITE" id="PS51419">
    <property type="entry name" value="RAB"/>
    <property type="match status" value="1"/>
</dbReference>
<reference evidence="2" key="1">
    <citation type="submission" date="2021-01" db="EMBL/GenBank/DDBJ databases">
        <authorList>
            <consortium name="Genoscope - CEA"/>
            <person name="William W."/>
        </authorList>
    </citation>
    <scope>NUCLEOTIDE SEQUENCE</scope>
</reference>
<dbReference type="GO" id="GO:0005525">
    <property type="term" value="F:GTP binding"/>
    <property type="evidence" value="ECO:0007669"/>
    <property type="project" value="InterPro"/>
</dbReference>
<evidence type="ECO:0000313" key="3">
    <source>
        <dbReference type="Proteomes" id="UP000688137"/>
    </source>
</evidence>
<dbReference type="PANTHER" id="PTHR47979">
    <property type="entry name" value="DRAB11-RELATED"/>
    <property type="match status" value="1"/>
</dbReference>
<dbReference type="EMBL" id="CAJJDM010000051">
    <property type="protein sequence ID" value="CAD8073568.1"/>
    <property type="molecule type" value="Genomic_DNA"/>
</dbReference>
<accession>A0A8S1LXM3</accession>
<proteinExistence type="inferred from homology"/>
<name>A0A8S1LXM3_PARPR</name>
<evidence type="ECO:0000256" key="1">
    <source>
        <dbReference type="ARBA" id="ARBA00006270"/>
    </source>
</evidence>
<dbReference type="NCBIfam" id="TIGR00231">
    <property type="entry name" value="small_GTP"/>
    <property type="match status" value="1"/>
</dbReference>
<dbReference type="InterPro" id="IPR050209">
    <property type="entry name" value="Rab_GTPases_membrane_traffic"/>
</dbReference>
<organism evidence="2 3">
    <name type="scientific">Paramecium primaurelia</name>
    <dbReference type="NCBI Taxonomy" id="5886"/>
    <lineage>
        <taxon>Eukaryota</taxon>
        <taxon>Sar</taxon>
        <taxon>Alveolata</taxon>
        <taxon>Ciliophora</taxon>
        <taxon>Intramacronucleata</taxon>
        <taxon>Oligohymenophorea</taxon>
        <taxon>Peniculida</taxon>
        <taxon>Parameciidae</taxon>
        <taxon>Paramecium</taxon>
    </lineage>
</organism>
<dbReference type="SMART" id="SM00173">
    <property type="entry name" value="RAS"/>
    <property type="match status" value="1"/>
</dbReference>
<keyword evidence="3" id="KW-1185">Reference proteome</keyword>
<dbReference type="InterPro" id="IPR001806">
    <property type="entry name" value="Small_GTPase"/>
</dbReference>
<dbReference type="SMART" id="SM00174">
    <property type="entry name" value="RHO"/>
    <property type="match status" value="1"/>
</dbReference>
<dbReference type="Pfam" id="PF00071">
    <property type="entry name" value="Ras"/>
    <property type="match status" value="1"/>
</dbReference>
<sequence length="201" mass="23161">MSYHSLFKFIIIGDNYVGKSSILNQFLEQKFRETGLNGFELRTKILDLENKQIKLKIWDTVGLYCYNSITRQYYRSAQAAIIVYDITSRKSFESVRNWIKECQTYGTQDMVIVLVGNKIDLEEQYNINNINQLANEINLLFIETSAKDNLNIIDTFSLAAQQVFKIVQNSQQKNELPGVRIGQAFNQTQNQQNSSSSRGCC</sequence>
<dbReference type="Proteomes" id="UP000688137">
    <property type="component" value="Unassembled WGS sequence"/>
</dbReference>
<dbReference type="SMART" id="SM00176">
    <property type="entry name" value="RAN"/>
    <property type="match status" value="1"/>
</dbReference>
<protein>
    <submittedName>
        <fullName evidence="2">Uncharacterized protein</fullName>
    </submittedName>
</protein>
<dbReference type="GO" id="GO:0003924">
    <property type="term" value="F:GTPase activity"/>
    <property type="evidence" value="ECO:0007669"/>
    <property type="project" value="InterPro"/>
</dbReference>
<gene>
    <name evidence="2" type="ORF">PPRIM_AZ9-3.1.T0510130</name>
</gene>
<dbReference type="FunFam" id="3.40.50.300:FF:001329">
    <property type="entry name" value="Small GTP-binding protein, putative"/>
    <property type="match status" value="1"/>
</dbReference>
<dbReference type="CDD" id="cd00154">
    <property type="entry name" value="Rab"/>
    <property type="match status" value="1"/>
</dbReference>
<comment type="similarity">
    <text evidence="1">Belongs to the small GTPase superfamily. Rab family.</text>
</comment>
<dbReference type="PROSITE" id="PS51421">
    <property type="entry name" value="RAS"/>
    <property type="match status" value="1"/>
</dbReference>
<dbReference type="OMA" id="THGTQEM"/>
<evidence type="ECO:0000313" key="2">
    <source>
        <dbReference type="EMBL" id="CAD8073568.1"/>
    </source>
</evidence>
<dbReference type="SMART" id="SM00175">
    <property type="entry name" value="RAB"/>
    <property type="match status" value="1"/>
</dbReference>